<evidence type="ECO:0000256" key="2">
    <source>
        <dbReference type="SAM" id="MobiDB-lite"/>
    </source>
</evidence>
<evidence type="ECO:0000313" key="5">
    <source>
        <dbReference type="Proteomes" id="UP001108240"/>
    </source>
</evidence>
<organism evidence="4 5">
    <name type="scientific">Cyprinus carpio carpio</name>
    <dbReference type="NCBI Taxonomy" id="630221"/>
    <lineage>
        <taxon>Eukaryota</taxon>
        <taxon>Metazoa</taxon>
        <taxon>Chordata</taxon>
        <taxon>Craniata</taxon>
        <taxon>Vertebrata</taxon>
        <taxon>Euteleostomi</taxon>
        <taxon>Actinopterygii</taxon>
        <taxon>Neopterygii</taxon>
        <taxon>Teleostei</taxon>
        <taxon>Ostariophysi</taxon>
        <taxon>Cypriniformes</taxon>
        <taxon>Cyprinidae</taxon>
        <taxon>Cyprininae</taxon>
        <taxon>Cyprinus</taxon>
    </lineage>
</organism>
<dbReference type="Gene3D" id="1.10.340.70">
    <property type="match status" value="1"/>
</dbReference>
<dbReference type="AlphaFoldDB" id="A0A9J8B0R5"/>
<dbReference type="Pfam" id="PF00665">
    <property type="entry name" value="rve"/>
    <property type="match status" value="1"/>
</dbReference>
<dbReference type="InterPro" id="IPR050951">
    <property type="entry name" value="Retrovirus_Pol_polyprotein"/>
</dbReference>
<sequence>MPLDVGTMMKQCTEELSSDCVEATIQAVEAQDLAMSWTAMTSLYDPTECAESSESYSTDEIRQAQRGDAHIGPVAQCKMAGEKPSINVLKTFIAQSKSLLRHWDKLCVGEDGILRRKTATRTQLVLPERYKQRVLQELHSKMGHQGVERTASLIGDRFFWPKMQGEIEHFVTRSCSCLKQKKPSRETRTPLMNIVTTHPFELISIDFLHLDRSKGGYEYILVIVDHFTRFAQVYATTSKSAKTVADRIFNDYALKFGFPQRIHHDQGAEFENQLLSQLKKNCGIAGSRTTPYHPQGNGQVERFNRTLLQMLKTLTETQKSNWKESLNKLTFAYNSMRCEVTGFSPFYLLFGRSPRLPVDLIFGLGAEEGTSDHKEYAKRWRQGMQEAFEIAKENSKKTAERNKRNHEGKVRSSVMHPGDRVLVRNLTPRGGTGKLRNHWEDTIHTVIRRVGEEGPVYEVKPEGGKGRSRVLHRNLLLPCDSLPMEMELRTQPRTKRKVDKPTSVRRDDSSSEEDDDGCSHWYLPAVQSQQPVKENRELTSGNLPVIQPSETEKERDEIGQELAKDHGTEVRIENEAIPQQEVDVMEEEQPGETSDTTDGHLALWESNSEKGQECRLPKRERRPPKTFTYDYLGTPACYTVEEHSNTLAFQPTPCLVQNMTPWTYPTSQYQPVYFYTYKDLYAH</sequence>
<dbReference type="PANTHER" id="PTHR37984">
    <property type="entry name" value="PROTEIN CBG26694"/>
    <property type="match status" value="1"/>
</dbReference>
<dbReference type="InterPro" id="IPR041588">
    <property type="entry name" value="Integrase_H2C2"/>
</dbReference>
<dbReference type="FunFam" id="3.30.420.10:FF:000032">
    <property type="entry name" value="Retrovirus-related Pol polyprotein from transposon 297-like Protein"/>
    <property type="match status" value="1"/>
</dbReference>
<dbReference type="InterPro" id="IPR001584">
    <property type="entry name" value="Integrase_cat-core"/>
</dbReference>
<dbReference type="GO" id="GO:0015074">
    <property type="term" value="P:DNA integration"/>
    <property type="evidence" value="ECO:0007669"/>
    <property type="project" value="InterPro"/>
</dbReference>
<proteinExistence type="predicted"/>
<evidence type="ECO:0000259" key="3">
    <source>
        <dbReference type="PROSITE" id="PS50994"/>
    </source>
</evidence>
<evidence type="ECO:0000313" key="4">
    <source>
        <dbReference type="Ensembl" id="ENSCCRP00000150373.1"/>
    </source>
</evidence>
<dbReference type="Pfam" id="PF17921">
    <property type="entry name" value="Integrase_H2C2"/>
    <property type="match status" value="1"/>
</dbReference>
<dbReference type="OMA" id="STEDDCH"/>
<protein>
    <recommendedName>
        <fullName evidence="1">Gypsy retrotransposon integrase-like protein 1</fullName>
    </recommendedName>
</protein>
<dbReference type="FunFam" id="1.10.340.70:FF:000001">
    <property type="entry name" value="Retrovirus-related Pol polyprotein from transposon gypsy-like Protein"/>
    <property type="match status" value="1"/>
</dbReference>
<feature type="compositionally biased region" description="Basic and acidic residues" evidence="2">
    <location>
        <begin position="499"/>
        <end position="509"/>
    </location>
</feature>
<name>A0A9J8B0R5_CYPCA</name>
<dbReference type="PROSITE" id="PS50994">
    <property type="entry name" value="INTEGRASE"/>
    <property type="match status" value="1"/>
</dbReference>
<dbReference type="InterPro" id="IPR036397">
    <property type="entry name" value="RNaseH_sf"/>
</dbReference>
<feature type="domain" description="Integrase catalytic" evidence="3">
    <location>
        <begin position="195"/>
        <end position="353"/>
    </location>
</feature>
<reference evidence="4" key="2">
    <citation type="submission" date="2025-09" db="UniProtKB">
        <authorList>
            <consortium name="Ensembl"/>
        </authorList>
    </citation>
    <scope>IDENTIFICATION</scope>
</reference>
<dbReference type="SUPFAM" id="SSF53098">
    <property type="entry name" value="Ribonuclease H-like"/>
    <property type="match status" value="1"/>
</dbReference>
<feature type="region of interest" description="Disordered" evidence="2">
    <location>
        <begin position="485"/>
        <end position="519"/>
    </location>
</feature>
<dbReference type="Gene3D" id="3.30.420.10">
    <property type="entry name" value="Ribonuclease H-like superfamily/Ribonuclease H"/>
    <property type="match status" value="1"/>
</dbReference>
<dbReference type="GeneTree" id="ENSGT01000000214408"/>
<dbReference type="Proteomes" id="UP001108240">
    <property type="component" value="Unplaced"/>
</dbReference>
<keyword evidence="5" id="KW-1185">Reference proteome</keyword>
<dbReference type="GO" id="GO:0003676">
    <property type="term" value="F:nucleic acid binding"/>
    <property type="evidence" value="ECO:0007669"/>
    <property type="project" value="InterPro"/>
</dbReference>
<accession>A0A9J8B0R5</accession>
<evidence type="ECO:0000256" key="1">
    <source>
        <dbReference type="ARBA" id="ARBA00039658"/>
    </source>
</evidence>
<dbReference type="InterPro" id="IPR012337">
    <property type="entry name" value="RNaseH-like_sf"/>
</dbReference>
<dbReference type="Ensembl" id="ENSCCRT00000181531.1">
    <property type="protein sequence ID" value="ENSCCRP00000150373.1"/>
    <property type="gene ID" value="ENSCCRG00000081824.1"/>
</dbReference>
<reference evidence="4" key="1">
    <citation type="submission" date="2025-08" db="UniProtKB">
        <authorList>
            <consortium name="Ensembl"/>
        </authorList>
    </citation>
    <scope>IDENTIFICATION</scope>
</reference>
<dbReference type="PANTHER" id="PTHR37984:SF15">
    <property type="entry name" value="INTEGRASE CATALYTIC DOMAIN-CONTAINING PROTEIN"/>
    <property type="match status" value="1"/>
</dbReference>